<dbReference type="SUPFAM" id="SSF51971">
    <property type="entry name" value="Nucleotide-binding domain"/>
    <property type="match status" value="1"/>
</dbReference>
<dbReference type="InterPro" id="IPR009051">
    <property type="entry name" value="Helical_ferredxn"/>
</dbReference>
<feature type="domain" description="Dihydroprymidine dehydrogenase" evidence="2">
    <location>
        <begin position="3"/>
        <end position="96"/>
    </location>
</feature>
<dbReference type="PRINTS" id="PR00368">
    <property type="entry name" value="FADPNR"/>
</dbReference>
<dbReference type="Proteomes" id="UP000251135">
    <property type="component" value="Unassembled WGS sequence"/>
</dbReference>
<protein>
    <submittedName>
        <fullName evidence="3">Dihydropyrimidine dehydrogenase</fullName>
    </submittedName>
</protein>
<dbReference type="PANTHER" id="PTHR42783">
    <property type="entry name" value="GLUTAMATE SYNTHASE [NADPH] SMALL CHAIN"/>
    <property type="match status" value="1"/>
</dbReference>
<dbReference type="PRINTS" id="PR00469">
    <property type="entry name" value="PNDRDTASEII"/>
</dbReference>
<dbReference type="SUPFAM" id="SSF46548">
    <property type="entry name" value="alpha-helical ferredoxin"/>
    <property type="match status" value="1"/>
</dbReference>
<dbReference type="Pfam" id="PF14691">
    <property type="entry name" value="Fer4_20"/>
    <property type="match status" value="1"/>
</dbReference>
<evidence type="ECO:0000259" key="1">
    <source>
        <dbReference type="Pfam" id="PF07992"/>
    </source>
</evidence>
<dbReference type="GO" id="GO:0051536">
    <property type="term" value="F:iron-sulfur cluster binding"/>
    <property type="evidence" value="ECO:0007669"/>
    <property type="project" value="InterPro"/>
</dbReference>
<name>A0A363D3W8_9BACT</name>
<dbReference type="Pfam" id="PF07992">
    <property type="entry name" value="Pyr_redox_2"/>
    <property type="match status" value="1"/>
</dbReference>
<dbReference type="PANTHER" id="PTHR42783:SF3">
    <property type="entry name" value="GLUTAMATE SYNTHASE [NADPH] SMALL CHAIN-RELATED"/>
    <property type="match status" value="1"/>
</dbReference>
<accession>A0A363D3W8</accession>
<evidence type="ECO:0000259" key="2">
    <source>
        <dbReference type="Pfam" id="PF14691"/>
    </source>
</evidence>
<dbReference type="GO" id="GO:0016491">
    <property type="term" value="F:oxidoreductase activity"/>
    <property type="evidence" value="ECO:0007669"/>
    <property type="project" value="InterPro"/>
</dbReference>
<organism evidence="3 4">
    <name type="scientific">Arcobacter caeni</name>
    <dbReference type="NCBI Taxonomy" id="1912877"/>
    <lineage>
        <taxon>Bacteria</taxon>
        <taxon>Pseudomonadati</taxon>
        <taxon>Campylobacterota</taxon>
        <taxon>Epsilonproteobacteria</taxon>
        <taxon>Campylobacterales</taxon>
        <taxon>Arcobacteraceae</taxon>
        <taxon>Arcobacter</taxon>
    </lineage>
</organism>
<dbReference type="Gene3D" id="3.50.50.60">
    <property type="entry name" value="FAD/NAD(P)-binding domain"/>
    <property type="match status" value="2"/>
</dbReference>
<evidence type="ECO:0000313" key="3">
    <source>
        <dbReference type="EMBL" id="PUE65787.1"/>
    </source>
</evidence>
<dbReference type="InterPro" id="IPR028261">
    <property type="entry name" value="DPD_II"/>
</dbReference>
<reference evidence="3 4" key="1">
    <citation type="submission" date="2017-02" db="EMBL/GenBank/DDBJ databases">
        <title>Arcobacter caeni sp. nov, a new Arcobacter species isolated from reclaimed water.</title>
        <authorList>
            <person name="Figueras M.J."/>
            <person name="Perez-Cataluna A."/>
            <person name="Salas-Masso N."/>
        </authorList>
    </citation>
    <scope>NUCLEOTIDE SEQUENCE [LARGE SCALE GENOMIC DNA]</scope>
    <source>
        <strain evidence="3 4">RW17-10</strain>
    </source>
</reference>
<feature type="domain" description="FAD/NAD(P)-binding" evidence="1">
    <location>
        <begin position="109"/>
        <end position="381"/>
    </location>
</feature>
<comment type="caution">
    <text evidence="3">The sequence shown here is derived from an EMBL/GenBank/DDBJ whole genome shotgun (WGS) entry which is preliminary data.</text>
</comment>
<keyword evidence="4" id="KW-1185">Reference proteome</keyword>
<dbReference type="InterPro" id="IPR023753">
    <property type="entry name" value="FAD/NAD-binding_dom"/>
</dbReference>
<dbReference type="EMBL" id="MUXE01000003">
    <property type="protein sequence ID" value="PUE65787.1"/>
    <property type="molecule type" value="Genomic_DNA"/>
</dbReference>
<evidence type="ECO:0000313" key="4">
    <source>
        <dbReference type="Proteomes" id="UP000251135"/>
    </source>
</evidence>
<dbReference type="InterPro" id="IPR036188">
    <property type="entry name" value="FAD/NAD-bd_sf"/>
</dbReference>
<dbReference type="Gene3D" id="1.10.1060.10">
    <property type="entry name" value="Alpha-helical ferredoxin"/>
    <property type="match status" value="1"/>
</dbReference>
<gene>
    <name evidence="3" type="ORF">B0174_02890</name>
</gene>
<dbReference type="AlphaFoldDB" id="A0A363D3W8"/>
<dbReference type="OrthoDB" id="9803192at2"/>
<sequence length="405" mass="44380">MQHIINSAQTCLDCKKPRCQTGCPVGTPIAEMIRLFLSGDIKEAGEKVFENNPLSIICSLVCPHEKHCEGHCILNKKSVPVNVGGIENYISTYYMNYREFEKPTPNGRNLAIIGSGPAGISLAMMMAMKGYHVTIYEGNEQIGGVLRYGIPDFRLDKTILDKIEVNLKKLGVKIRKNIMIGKHITLDDMQRDGFDAIFIGTGVWAPKKLGIKGESLGNVHFAIDYLKTPKAYELGKKVVVIGAGNVAMDVARTVIRNGANDVSIMYRKGEEDMPAEKIEKDHAKIDGVKFKLHSLPLELTEKGIRYITTNQEVNEECFEEADSILVAISQTARDLIVKNNTGLSLGENGLLQSDENGITARKGVFASGDVVTGARTVVEAVAFSKRVAISIEEFISNLPPKTVAI</sequence>
<proteinExistence type="predicted"/>